<evidence type="ECO:0000256" key="2">
    <source>
        <dbReference type="ARBA" id="ARBA00022777"/>
    </source>
</evidence>
<accession>A0A1F6EWE6</accession>
<protein>
    <recommendedName>
        <fullName evidence="3">Carbohydrate kinase PfkB domain-containing protein</fullName>
    </recommendedName>
</protein>
<gene>
    <name evidence="4" type="ORF">A3B35_02190</name>
</gene>
<dbReference type="PROSITE" id="PS00584">
    <property type="entry name" value="PFKB_KINASES_2"/>
    <property type="match status" value="1"/>
</dbReference>
<organism evidence="4 5">
    <name type="scientific">Candidatus Kaiserbacteria bacterium RIFCSPLOWO2_01_FULL_54_24</name>
    <dbReference type="NCBI Taxonomy" id="1798515"/>
    <lineage>
        <taxon>Bacteria</taxon>
        <taxon>Candidatus Kaiseribacteriota</taxon>
    </lineage>
</organism>
<dbReference type="Proteomes" id="UP000177215">
    <property type="component" value="Unassembled WGS sequence"/>
</dbReference>
<proteinExistence type="predicted"/>
<reference evidence="4 5" key="1">
    <citation type="journal article" date="2016" name="Nat. Commun.">
        <title>Thousands of microbial genomes shed light on interconnected biogeochemical processes in an aquifer system.</title>
        <authorList>
            <person name="Anantharaman K."/>
            <person name="Brown C.T."/>
            <person name="Hug L.A."/>
            <person name="Sharon I."/>
            <person name="Castelle C.J."/>
            <person name="Probst A.J."/>
            <person name="Thomas B.C."/>
            <person name="Singh A."/>
            <person name="Wilkins M.J."/>
            <person name="Karaoz U."/>
            <person name="Brodie E.L."/>
            <person name="Williams K.H."/>
            <person name="Hubbard S.S."/>
            <person name="Banfield J.F."/>
        </authorList>
    </citation>
    <scope>NUCLEOTIDE SEQUENCE [LARGE SCALE GENOMIC DNA]</scope>
</reference>
<keyword evidence="1" id="KW-0808">Transferase</keyword>
<evidence type="ECO:0000259" key="3">
    <source>
        <dbReference type="Pfam" id="PF00294"/>
    </source>
</evidence>
<dbReference type="Gene3D" id="3.40.1190.20">
    <property type="match status" value="2"/>
</dbReference>
<dbReference type="InterPro" id="IPR002173">
    <property type="entry name" value="Carboh/pur_kinase_PfkB_CS"/>
</dbReference>
<dbReference type="InterPro" id="IPR029056">
    <property type="entry name" value="Ribokinase-like"/>
</dbReference>
<feature type="domain" description="Carbohydrate kinase PfkB" evidence="3">
    <location>
        <begin position="166"/>
        <end position="242"/>
    </location>
</feature>
<dbReference type="GO" id="GO:0005829">
    <property type="term" value="C:cytosol"/>
    <property type="evidence" value="ECO:0007669"/>
    <property type="project" value="TreeGrafter"/>
</dbReference>
<evidence type="ECO:0000313" key="4">
    <source>
        <dbReference type="EMBL" id="OGG77946.1"/>
    </source>
</evidence>
<evidence type="ECO:0000313" key="5">
    <source>
        <dbReference type="Proteomes" id="UP000177215"/>
    </source>
</evidence>
<dbReference type="PANTHER" id="PTHR46969">
    <property type="entry name" value="BIFUNCTIONAL PROTEIN HLDE"/>
    <property type="match status" value="1"/>
</dbReference>
<dbReference type="GO" id="GO:0033786">
    <property type="term" value="F:heptose-1-phosphate adenylyltransferase activity"/>
    <property type="evidence" value="ECO:0007669"/>
    <property type="project" value="TreeGrafter"/>
</dbReference>
<dbReference type="AlphaFoldDB" id="A0A1F6EWE6"/>
<name>A0A1F6EWE6_9BACT</name>
<keyword evidence="2" id="KW-0418">Kinase</keyword>
<dbReference type="GO" id="GO:0033785">
    <property type="term" value="F:heptose 7-phosphate kinase activity"/>
    <property type="evidence" value="ECO:0007669"/>
    <property type="project" value="TreeGrafter"/>
</dbReference>
<evidence type="ECO:0000256" key="1">
    <source>
        <dbReference type="ARBA" id="ARBA00022679"/>
    </source>
</evidence>
<dbReference type="Pfam" id="PF00294">
    <property type="entry name" value="PfkB"/>
    <property type="match status" value="1"/>
</dbReference>
<dbReference type="PANTHER" id="PTHR46969:SF1">
    <property type="entry name" value="BIFUNCTIONAL PROTEIN HLDE"/>
    <property type="match status" value="1"/>
</dbReference>
<dbReference type="EMBL" id="MFMC01000002">
    <property type="protein sequence ID" value="OGG77946.1"/>
    <property type="molecule type" value="Genomic_DNA"/>
</dbReference>
<dbReference type="SUPFAM" id="SSF53613">
    <property type="entry name" value="Ribokinase-like"/>
    <property type="match status" value="1"/>
</dbReference>
<comment type="caution">
    <text evidence="4">The sequence shown here is derived from an EMBL/GenBank/DDBJ whole genome shotgun (WGS) entry which is preliminary data.</text>
</comment>
<dbReference type="InterPro" id="IPR011611">
    <property type="entry name" value="PfkB_dom"/>
</dbReference>
<dbReference type="STRING" id="1798515.A3B35_02190"/>
<sequence length="258" mass="28883">MKKILVIGESCKDVFVYCHAERLAPDLPVPVLRIIEETSNPGMAGNVVCNVKAIHGSVDLITNPAWEEVTKTRYVHKNTNHTFIRIDAESKVPRIVLHDLSLQEYDIIAISDYNKGFLTEEDIQAVCERHPAVFVDTKKKLGVWAKDAKIIKINNYEFERSQDTITPELSQKIIVTRGEHGAEYNCKLYPVVEKVEVKDSTGAGDSFFAGLLVRYVETGDIDESIRFANACAAKVVTQKGVTLIERPDSSAYEQSKNI</sequence>